<dbReference type="EMBL" id="JAHHUM010001079">
    <property type="protein sequence ID" value="KAK5614848.1"/>
    <property type="molecule type" value="Genomic_DNA"/>
</dbReference>
<accession>A0AAV9S0U9</accession>
<protein>
    <submittedName>
        <fullName evidence="1">Uncharacterized protein</fullName>
    </submittedName>
</protein>
<proteinExistence type="predicted"/>
<dbReference type="Proteomes" id="UP001311232">
    <property type="component" value="Unassembled WGS sequence"/>
</dbReference>
<comment type="caution">
    <text evidence="1">The sequence shown here is derived from an EMBL/GenBank/DDBJ whole genome shotgun (WGS) entry which is preliminary data.</text>
</comment>
<dbReference type="AlphaFoldDB" id="A0AAV9S0U9"/>
<gene>
    <name evidence="1" type="ORF">CRENBAI_011185</name>
</gene>
<evidence type="ECO:0000313" key="2">
    <source>
        <dbReference type="Proteomes" id="UP001311232"/>
    </source>
</evidence>
<organism evidence="1 2">
    <name type="scientific">Crenichthys baileyi</name>
    <name type="common">White River springfish</name>
    <dbReference type="NCBI Taxonomy" id="28760"/>
    <lineage>
        <taxon>Eukaryota</taxon>
        <taxon>Metazoa</taxon>
        <taxon>Chordata</taxon>
        <taxon>Craniata</taxon>
        <taxon>Vertebrata</taxon>
        <taxon>Euteleostomi</taxon>
        <taxon>Actinopterygii</taxon>
        <taxon>Neopterygii</taxon>
        <taxon>Teleostei</taxon>
        <taxon>Neoteleostei</taxon>
        <taxon>Acanthomorphata</taxon>
        <taxon>Ovalentaria</taxon>
        <taxon>Atherinomorphae</taxon>
        <taxon>Cyprinodontiformes</taxon>
        <taxon>Goodeidae</taxon>
        <taxon>Crenichthys</taxon>
    </lineage>
</organism>
<reference evidence="1 2" key="1">
    <citation type="submission" date="2021-06" db="EMBL/GenBank/DDBJ databases">
        <authorList>
            <person name="Palmer J.M."/>
        </authorList>
    </citation>
    <scope>NUCLEOTIDE SEQUENCE [LARGE SCALE GENOMIC DNA]</scope>
    <source>
        <strain evidence="1 2">MEX-2019</strain>
        <tissue evidence="1">Muscle</tissue>
    </source>
</reference>
<sequence length="156" mass="17460">MLGHCGFDACLVGRLLTRTSDRTSSHCSLAAELVDPQGCITWSSYTEHWLVSAWILLLWGFPGRSERHRPSSVSWAVPWASSRWDVPGTPLDCAVNVHKSCKSLLGECTSTKNKLESCQPHLVSPRLAPANQWFAQGVGNRTSRERIDENRRNRIC</sequence>
<keyword evidence="2" id="KW-1185">Reference proteome</keyword>
<evidence type="ECO:0000313" key="1">
    <source>
        <dbReference type="EMBL" id="KAK5614848.1"/>
    </source>
</evidence>
<name>A0AAV9S0U9_9TELE</name>